<dbReference type="Proteomes" id="UP000613580">
    <property type="component" value="Unassembled WGS sequence"/>
</dbReference>
<evidence type="ECO:0000313" key="3">
    <source>
        <dbReference type="Proteomes" id="UP000613580"/>
    </source>
</evidence>
<keyword evidence="1" id="KW-0472">Membrane</keyword>
<gene>
    <name evidence="2" type="ORF">HMN09_00055000</name>
</gene>
<dbReference type="Pfam" id="PF00400">
    <property type="entry name" value="WD40"/>
    <property type="match status" value="1"/>
</dbReference>
<evidence type="ECO:0000256" key="1">
    <source>
        <dbReference type="SAM" id="Phobius"/>
    </source>
</evidence>
<dbReference type="InterPro" id="IPR001680">
    <property type="entry name" value="WD40_rpt"/>
</dbReference>
<name>A0A8H6TPC7_MYCCL</name>
<comment type="caution">
    <text evidence="2">The sequence shown here is derived from an EMBL/GenBank/DDBJ whole genome shotgun (WGS) entry which is preliminary data.</text>
</comment>
<dbReference type="SUPFAM" id="SSF50978">
    <property type="entry name" value="WD40 repeat-like"/>
    <property type="match status" value="1"/>
</dbReference>
<sequence>MWARWLCSLLAPDGKYLASGGSDGTKIWDLALRSEVNAPASSWALRGATTQLLWLKRDDDTTEALVIGTQAGYLVCWSDDVGKNKDASVFKQVWCRQLATAAEITGLAFDAMTNKLAVCNRSGVIQLYTLRGTAIRDEVFSWPIHNCVPRSLEFGAMVNNERELLVFGTFCGLVYPIRGNLPPSATMAWSLGCQIGDVALDIENNVLCVNDPWTGVDTFNFREKTTVKSFAVPMTKSARVRNVSLGEKGAIVVSGSDDGVAFVFNRRNGALVTKLRVDASDWVQTVAVRDLRTEKIKALTGLETGDIKGIPHIFAAKSREIAGRNAIFVYCKKTTRRRFLARVAASFKMVVHVVVCLAALLALYQNFSVYAFKVPVPRV</sequence>
<dbReference type="Gene3D" id="2.130.10.10">
    <property type="entry name" value="YVTN repeat-like/Quinoprotein amine dehydrogenase"/>
    <property type="match status" value="1"/>
</dbReference>
<dbReference type="EMBL" id="JACAZE010000001">
    <property type="protein sequence ID" value="KAF7322760.1"/>
    <property type="molecule type" value="Genomic_DNA"/>
</dbReference>
<keyword evidence="3" id="KW-1185">Reference proteome</keyword>
<dbReference type="InterPro" id="IPR015943">
    <property type="entry name" value="WD40/YVTN_repeat-like_dom_sf"/>
</dbReference>
<keyword evidence="1" id="KW-1133">Transmembrane helix</keyword>
<protein>
    <recommendedName>
        <fullName evidence="4">WD40 repeat-like protein</fullName>
    </recommendedName>
</protein>
<organism evidence="2 3">
    <name type="scientific">Mycena chlorophos</name>
    <name type="common">Agaric fungus</name>
    <name type="synonym">Agaricus chlorophos</name>
    <dbReference type="NCBI Taxonomy" id="658473"/>
    <lineage>
        <taxon>Eukaryota</taxon>
        <taxon>Fungi</taxon>
        <taxon>Dikarya</taxon>
        <taxon>Basidiomycota</taxon>
        <taxon>Agaricomycotina</taxon>
        <taxon>Agaricomycetes</taxon>
        <taxon>Agaricomycetidae</taxon>
        <taxon>Agaricales</taxon>
        <taxon>Marasmiineae</taxon>
        <taxon>Mycenaceae</taxon>
        <taxon>Mycena</taxon>
    </lineage>
</organism>
<accession>A0A8H6TPC7</accession>
<dbReference type="AlphaFoldDB" id="A0A8H6TPC7"/>
<dbReference type="OrthoDB" id="2654453at2759"/>
<reference evidence="2" key="1">
    <citation type="submission" date="2020-05" db="EMBL/GenBank/DDBJ databases">
        <title>Mycena genomes resolve the evolution of fungal bioluminescence.</title>
        <authorList>
            <person name="Tsai I.J."/>
        </authorList>
    </citation>
    <scope>NUCLEOTIDE SEQUENCE</scope>
    <source>
        <strain evidence="2">110903Hualien_Pintung</strain>
    </source>
</reference>
<feature type="transmembrane region" description="Helical" evidence="1">
    <location>
        <begin position="339"/>
        <end position="364"/>
    </location>
</feature>
<evidence type="ECO:0008006" key="4">
    <source>
        <dbReference type="Google" id="ProtNLM"/>
    </source>
</evidence>
<keyword evidence="1" id="KW-0812">Transmembrane</keyword>
<proteinExistence type="predicted"/>
<evidence type="ECO:0000313" key="2">
    <source>
        <dbReference type="EMBL" id="KAF7322760.1"/>
    </source>
</evidence>
<dbReference type="InterPro" id="IPR036322">
    <property type="entry name" value="WD40_repeat_dom_sf"/>
</dbReference>